<dbReference type="GO" id="GO:0005829">
    <property type="term" value="C:cytosol"/>
    <property type="evidence" value="ECO:0007669"/>
    <property type="project" value="TreeGrafter"/>
</dbReference>
<dbReference type="GO" id="GO:0004814">
    <property type="term" value="F:arginine-tRNA ligase activity"/>
    <property type="evidence" value="ECO:0007669"/>
    <property type="project" value="InterPro"/>
</dbReference>
<keyword evidence="13" id="KW-1185">Reference proteome</keyword>
<dbReference type="GO" id="GO:0004820">
    <property type="term" value="F:glycine-tRNA ligase activity"/>
    <property type="evidence" value="ECO:0007669"/>
    <property type="project" value="UniProtKB-UniRule"/>
</dbReference>
<dbReference type="EC" id="6.1.1.14" evidence="10"/>
<dbReference type="NCBIfam" id="TIGR00211">
    <property type="entry name" value="glyS"/>
    <property type="match status" value="1"/>
</dbReference>
<name>A0A1M4Y4U3_9LACT</name>
<organism evidence="12 13">
    <name type="scientific">Atopostipes suicloacalis DSM 15692</name>
    <dbReference type="NCBI Taxonomy" id="1121025"/>
    <lineage>
        <taxon>Bacteria</taxon>
        <taxon>Bacillati</taxon>
        <taxon>Bacillota</taxon>
        <taxon>Bacilli</taxon>
        <taxon>Lactobacillales</taxon>
        <taxon>Carnobacteriaceae</taxon>
        <taxon>Atopostipes</taxon>
    </lineage>
</organism>
<dbReference type="EMBL" id="FQUF01000025">
    <property type="protein sequence ID" value="SHF00482.1"/>
    <property type="molecule type" value="Genomic_DNA"/>
</dbReference>
<gene>
    <name evidence="10" type="primary">glyS</name>
    <name evidence="12" type="ORF">SAMN02745249_01609</name>
</gene>
<evidence type="ECO:0000259" key="11">
    <source>
        <dbReference type="Pfam" id="PF05746"/>
    </source>
</evidence>
<dbReference type="GO" id="GO:0005524">
    <property type="term" value="F:ATP binding"/>
    <property type="evidence" value="ECO:0007669"/>
    <property type="project" value="UniProtKB-UniRule"/>
</dbReference>
<dbReference type="Pfam" id="PF05746">
    <property type="entry name" value="DALR_1"/>
    <property type="match status" value="1"/>
</dbReference>
<evidence type="ECO:0000256" key="10">
    <source>
        <dbReference type="HAMAP-Rule" id="MF_00255"/>
    </source>
</evidence>
<comment type="subunit">
    <text evidence="10">Tetramer of two alpha and two beta subunits.</text>
</comment>
<evidence type="ECO:0000256" key="5">
    <source>
        <dbReference type="ARBA" id="ARBA00022741"/>
    </source>
</evidence>
<comment type="subcellular location">
    <subcellularLocation>
        <location evidence="1 10">Cytoplasm</location>
    </subcellularLocation>
</comment>
<dbReference type="SUPFAM" id="SSF109604">
    <property type="entry name" value="HD-domain/PDEase-like"/>
    <property type="match status" value="1"/>
</dbReference>
<comment type="similarity">
    <text evidence="2 10">Belongs to the class-II aminoacyl-tRNA synthetase family.</text>
</comment>
<feature type="domain" description="DALR anticodon binding" evidence="11">
    <location>
        <begin position="590"/>
        <end position="680"/>
    </location>
</feature>
<dbReference type="InterPro" id="IPR008909">
    <property type="entry name" value="DALR_anticod-bd"/>
</dbReference>
<sequence>MTKTFLLEVGLEDMPAGVIANTEKQLIDKTKSFLTEANLTFTEIIGYSTPRRFAVMVKELAEKQPDETLTVRGPAQKIAQDEEGNWTKAAIGFSKGQGGSVDDLIIKEEKGKPYVFIEKFVPGKSAQEILQGMEQVILDIEFPKNMKWGNFSYHYVRPIHWLVALLDDEIVPFEVFGVPTGRTSQGHRFLGEAVEITIPEEYESLLEKQAVIPKRAERQAMIVEQIQDLCKQHNWIVPTLKSELLEEVTDLVEYPTAFYGHFDKDYLQLPSVVLETSMIDHQRYFPVRDEKDQQALLPYFISVRNGNSEHIENVARGNEKVLTARLADAKFFYAEDQKSEIVEFVEKLKNVAYHEQLGTIYDKQNRAVRIVDVLADHFNLSGPEIKELKEIAAIYKFDLVTQIVDEFPTLQGRIGGIYAREHHLSDNIAHAISEQYLPLSQVDSLPKSILGKYIALIDKLDTLIQFFSIGMIPTGSNDPHALRRQAVGVVRLILALDVKNLDFIKLMNEVVEVSNLPEKRMDQLDENMRALNDFILARLEQIMKTDYNLSYDIRQAVLAAKNDNLTRMVKAGERLEQHKGKENYKELVESITRILNITNTNGNAGQINEQLLETDSEKELVKVTTQLSKIFTQTTDANERYLALEKIHGPITEFFDHNMIMVDQPEIKENRLTLLNNLANITMDFADFSQLIV</sequence>
<dbReference type="AlphaFoldDB" id="A0A1M4Y4U3"/>
<dbReference type="PROSITE" id="PS50861">
    <property type="entry name" value="AA_TRNA_LIGASE_II_GLYAB"/>
    <property type="match status" value="1"/>
</dbReference>
<keyword evidence="6 10" id="KW-0067">ATP-binding</keyword>
<evidence type="ECO:0000313" key="12">
    <source>
        <dbReference type="EMBL" id="SHF00482.1"/>
    </source>
</evidence>
<evidence type="ECO:0000256" key="7">
    <source>
        <dbReference type="ARBA" id="ARBA00022917"/>
    </source>
</evidence>
<dbReference type="InterPro" id="IPR015944">
    <property type="entry name" value="Gly-tRNA-synth_bsu"/>
</dbReference>
<evidence type="ECO:0000256" key="1">
    <source>
        <dbReference type="ARBA" id="ARBA00004496"/>
    </source>
</evidence>
<evidence type="ECO:0000256" key="9">
    <source>
        <dbReference type="ARBA" id="ARBA00047937"/>
    </source>
</evidence>
<dbReference type="PANTHER" id="PTHR30075:SF2">
    <property type="entry name" value="GLYCINE--TRNA LIGASE, CHLOROPLASTIC_MITOCHONDRIAL 2"/>
    <property type="match status" value="1"/>
</dbReference>
<evidence type="ECO:0000256" key="4">
    <source>
        <dbReference type="ARBA" id="ARBA00022598"/>
    </source>
</evidence>
<dbReference type="GO" id="GO:0006426">
    <property type="term" value="P:glycyl-tRNA aminoacylation"/>
    <property type="evidence" value="ECO:0007669"/>
    <property type="project" value="UniProtKB-UniRule"/>
</dbReference>
<dbReference type="STRING" id="1121025.SAMN02745249_01609"/>
<keyword evidence="5 10" id="KW-0547">Nucleotide-binding</keyword>
<dbReference type="Pfam" id="PF02092">
    <property type="entry name" value="tRNA_synt_2f"/>
    <property type="match status" value="1"/>
</dbReference>
<dbReference type="OrthoDB" id="9775440at2"/>
<reference evidence="12 13" key="1">
    <citation type="submission" date="2016-11" db="EMBL/GenBank/DDBJ databases">
        <authorList>
            <person name="Jaros S."/>
            <person name="Januszkiewicz K."/>
            <person name="Wedrychowicz H."/>
        </authorList>
    </citation>
    <scope>NUCLEOTIDE SEQUENCE [LARGE SCALE GENOMIC DNA]</scope>
    <source>
        <strain evidence="12 13">DSM 15692</strain>
    </source>
</reference>
<dbReference type="InterPro" id="IPR006194">
    <property type="entry name" value="Gly-tRNA-synth_heterodimer"/>
</dbReference>
<dbReference type="GO" id="GO:0006420">
    <property type="term" value="P:arginyl-tRNA aminoacylation"/>
    <property type="evidence" value="ECO:0007669"/>
    <property type="project" value="InterPro"/>
</dbReference>
<protein>
    <recommendedName>
        <fullName evidence="10">Glycine--tRNA ligase beta subunit</fullName>
        <ecNumber evidence="10">6.1.1.14</ecNumber>
    </recommendedName>
    <alternativeName>
        <fullName evidence="10">Glycyl-tRNA synthetase beta subunit</fullName>
        <shortName evidence="10">GlyRS</shortName>
    </alternativeName>
</protein>
<evidence type="ECO:0000313" key="13">
    <source>
        <dbReference type="Proteomes" id="UP000184128"/>
    </source>
</evidence>
<evidence type="ECO:0000256" key="2">
    <source>
        <dbReference type="ARBA" id="ARBA00008226"/>
    </source>
</evidence>
<keyword evidence="7 10" id="KW-0648">Protein biosynthesis</keyword>
<evidence type="ECO:0000256" key="8">
    <source>
        <dbReference type="ARBA" id="ARBA00023146"/>
    </source>
</evidence>
<keyword evidence="8 10" id="KW-0030">Aminoacyl-tRNA synthetase</keyword>
<proteinExistence type="inferred from homology"/>
<dbReference type="RefSeq" id="WP_073298340.1">
    <property type="nucleotide sequence ID" value="NZ_FQUF01000025.1"/>
</dbReference>
<dbReference type="Proteomes" id="UP000184128">
    <property type="component" value="Unassembled WGS sequence"/>
</dbReference>
<keyword evidence="3 10" id="KW-0963">Cytoplasm</keyword>
<evidence type="ECO:0000256" key="6">
    <source>
        <dbReference type="ARBA" id="ARBA00022840"/>
    </source>
</evidence>
<dbReference type="PANTHER" id="PTHR30075">
    <property type="entry name" value="GLYCYL-TRNA SYNTHETASE"/>
    <property type="match status" value="1"/>
</dbReference>
<accession>A0A1M4Y4U3</accession>
<evidence type="ECO:0000256" key="3">
    <source>
        <dbReference type="ARBA" id="ARBA00022490"/>
    </source>
</evidence>
<comment type="catalytic activity">
    <reaction evidence="9 10">
        <text>tRNA(Gly) + glycine + ATP = glycyl-tRNA(Gly) + AMP + diphosphate</text>
        <dbReference type="Rhea" id="RHEA:16013"/>
        <dbReference type="Rhea" id="RHEA-COMP:9664"/>
        <dbReference type="Rhea" id="RHEA-COMP:9683"/>
        <dbReference type="ChEBI" id="CHEBI:30616"/>
        <dbReference type="ChEBI" id="CHEBI:33019"/>
        <dbReference type="ChEBI" id="CHEBI:57305"/>
        <dbReference type="ChEBI" id="CHEBI:78442"/>
        <dbReference type="ChEBI" id="CHEBI:78522"/>
        <dbReference type="ChEBI" id="CHEBI:456215"/>
        <dbReference type="EC" id="6.1.1.14"/>
    </reaction>
</comment>
<dbReference type="PRINTS" id="PR01045">
    <property type="entry name" value="TRNASYNTHGB"/>
</dbReference>
<keyword evidence="4 10" id="KW-0436">Ligase</keyword>
<dbReference type="HAMAP" id="MF_00255">
    <property type="entry name" value="Gly_tRNA_synth_beta"/>
    <property type="match status" value="1"/>
</dbReference>